<evidence type="ECO:0000256" key="1">
    <source>
        <dbReference type="SAM" id="MobiDB-lite"/>
    </source>
</evidence>
<accession>B6TCD2</accession>
<sequence>MSPPPLSPFPSHRSCGSRPARRGGPQPASVVGSWPMAPLPPRALIPSLGGGGAARCGFPAHGGLQPADTAHYSSSMDERHIL</sequence>
<protein>
    <submittedName>
        <fullName evidence="2">Uncharacterized protein</fullName>
    </submittedName>
</protein>
<reference evidence="2" key="1">
    <citation type="journal article" date="2009" name="Plant Mol. Biol.">
        <title>Insights into corn genes derived from large-scale cDNA sequencing.</title>
        <authorList>
            <person name="Alexandrov N.N."/>
            <person name="Brover V.V."/>
            <person name="Freidin S."/>
            <person name="Troukhan M.E."/>
            <person name="Tatarinova T.V."/>
            <person name="Zhang H."/>
            <person name="Swaller T.J."/>
            <person name="Lu Y.P."/>
            <person name="Bouck J."/>
            <person name="Flavell R.B."/>
            <person name="Feldmann K.A."/>
        </authorList>
    </citation>
    <scope>NUCLEOTIDE SEQUENCE</scope>
</reference>
<name>B6TCD2_MAIZE</name>
<organism evidence="2">
    <name type="scientific">Zea mays</name>
    <name type="common">Maize</name>
    <dbReference type="NCBI Taxonomy" id="4577"/>
    <lineage>
        <taxon>Eukaryota</taxon>
        <taxon>Viridiplantae</taxon>
        <taxon>Streptophyta</taxon>
        <taxon>Embryophyta</taxon>
        <taxon>Tracheophyta</taxon>
        <taxon>Spermatophyta</taxon>
        <taxon>Magnoliopsida</taxon>
        <taxon>Liliopsida</taxon>
        <taxon>Poales</taxon>
        <taxon>Poaceae</taxon>
        <taxon>PACMAD clade</taxon>
        <taxon>Panicoideae</taxon>
        <taxon>Andropogonodae</taxon>
        <taxon>Andropogoneae</taxon>
        <taxon>Tripsacinae</taxon>
        <taxon>Zea</taxon>
    </lineage>
</organism>
<evidence type="ECO:0000313" key="2">
    <source>
        <dbReference type="EMBL" id="ACG34765.1"/>
    </source>
</evidence>
<feature type="region of interest" description="Disordered" evidence="1">
    <location>
        <begin position="1"/>
        <end position="82"/>
    </location>
</feature>
<dbReference type="AlphaFoldDB" id="B6TCD2"/>
<dbReference type="EMBL" id="EU962647">
    <property type="protein sequence ID" value="ACG34765.1"/>
    <property type="molecule type" value="mRNA"/>
</dbReference>
<proteinExistence type="evidence at transcript level"/>